<keyword evidence="1" id="KW-1133">Transmembrane helix</keyword>
<organism evidence="2 3">
    <name type="scientific">Litoribacter ruber</name>
    <dbReference type="NCBI Taxonomy" id="702568"/>
    <lineage>
        <taxon>Bacteria</taxon>
        <taxon>Pseudomonadati</taxon>
        <taxon>Bacteroidota</taxon>
        <taxon>Cytophagia</taxon>
        <taxon>Cytophagales</taxon>
        <taxon>Cyclobacteriaceae</taxon>
        <taxon>Litoribacter</taxon>
    </lineage>
</organism>
<feature type="transmembrane region" description="Helical" evidence="1">
    <location>
        <begin position="118"/>
        <end position="139"/>
    </location>
</feature>
<reference evidence="2 3" key="1">
    <citation type="submission" date="2021-05" db="EMBL/GenBank/DDBJ databases">
        <authorList>
            <person name="Zhang Z.D."/>
            <person name="Osman G."/>
        </authorList>
    </citation>
    <scope>NUCLEOTIDE SEQUENCE [LARGE SCALE GENOMIC DNA]</scope>
    <source>
        <strain evidence="2 3">KCTC 32217</strain>
    </source>
</reference>
<proteinExistence type="predicted"/>
<gene>
    <name evidence="2" type="ORF">KI659_15865</name>
</gene>
<feature type="transmembrane region" description="Helical" evidence="1">
    <location>
        <begin position="82"/>
        <end position="112"/>
    </location>
</feature>
<name>A0AAP2CIR1_9BACT</name>
<dbReference type="AlphaFoldDB" id="A0AAP2CIR1"/>
<evidence type="ECO:0000313" key="3">
    <source>
        <dbReference type="Proteomes" id="UP001319104"/>
    </source>
</evidence>
<sequence length="160" mass="18726">MNFMPVHTEILVSSLSQREVVKRLDLMTREVNYLDYEEYNHKQKFNGKVKLDSFHLSLKGDKADTFLPLITGKIESTHQGSILFISYSLFPGAIFFLYFWLAITMLMGMYFTFLEDNLLFGTISLLIGLANMAFAWHHFSRKVKKSQKIFHKMLDLQNKD</sequence>
<keyword evidence="1" id="KW-0812">Transmembrane</keyword>
<comment type="caution">
    <text evidence="2">The sequence shown here is derived from an EMBL/GenBank/DDBJ whole genome shotgun (WGS) entry which is preliminary data.</text>
</comment>
<evidence type="ECO:0000256" key="1">
    <source>
        <dbReference type="SAM" id="Phobius"/>
    </source>
</evidence>
<keyword evidence="3" id="KW-1185">Reference proteome</keyword>
<dbReference type="EMBL" id="JAHCMY010000013">
    <property type="protein sequence ID" value="MBS9525493.1"/>
    <property type="molecule type" value="Genomic_DNA"/>
</dbReference>
<protein>
    <submittedName>
        <fullName evidence="2">Uncharacterized protein</fullName>
    </submittedName>
</protein>
<accession>A0AAP2CIR1</accession>
<keyword evidence="1" id="KW-0472">Membrane</keyword>
<evidence type="ECO:0000313" key="2">
    <source>
        <dbReference type="EMBL" id="MBS9525493.1"/>
    </source>
</evidence>
<dbReference type="Proteomes" id="UP001319104">
    <property type="component" value="Unassembled WGS sequence"/>
</dbReference>